<keyword evidence="2" id="KW-1003">Cell membrane</keyword>
<dbReference type="AlphaFoldDB" id="A0A6P8IGP1"/>
<keyword evidence="4 11" id="KW-1133">Transmembrane helix</keyword>
<dbReference type="GO" id="GO:0005886">
    <property type="term" value="C:plasma membrane"/>
    <property type="evidence" value="ECO:0007669"/>
    <property type="project" value="UniProtKB-SubCell"/>
</dbReference>
<feature type="transmembrane region" description="Helical" evidence="11">
    <location>
        <begin position="279"/>
        <end position="302"/>
    </location>
</feature>
<evidence type="ECO:0000313" key="14">
    <source>
        <dbReference type="RefSeq" id="XP_031565992.1"/>
    </source>
</evidence>
<dbReference type="SMART" id="SM01381">
    <property type="entry name" value="7TM_GPCR_Srsx"/>
    <property type="match status" value="1"/>
</dbReference>
<dbReference type="PROSITE" id="PS00237">
    <property type="entry name" value="G_PROTEIN_RECEP_F1_1"/>
    <property type="match status" value="1"/>
</dbReference>
<evidence type="ECO:0000256" key="6">
    <source>
        <dbReference type="ARBA" id="ARBA00023136"/>
    </source>
</evidence>
<proteinExistence type="inferred from homology"/>
<evidence type="ECO:0000256" key="1">
    <source>
        <dbReference type="ARBA" id="ARBA00004651"/>
    </source>
</evidence>
<dbReference type="GO" id="GO:0004930">
    <property type="term" value="F:G protein-coupled receptor activity"/>
    <property type="evidence" value="ECO:0007669"/>
    <property type="project" value="UniProtKB-KW"/>
</dbReference>
<evidence type="ECO:0000256" key="7">
    <source>
        <dbReference type="ARBA" id="ARBA00023170"/>
    </source>
</evidence>
<keyword evidence="3 10" id="KW-0812">Transmembrane</keyword>
<feature type="transmembrane region" description="Helical" evidence="11">
    <location>
        <begin position="70"/>
        <end position="89"/>
    </location>
</feature>
<evidence type="ECO:0000259" key="12">
    <source>
        <dbReference type="PROSITE" id="PS50262"/>
    </source>
</evidence>
<keyword evidence="9 10" id="KW-0807">Transducer</keyword>
<organism evidence="13 14">
    <name type="scientific">Actinia tenebrosa</name>
    <name type="common">Australian red waratah sea anemone</name>
    <dbReference type="NCBI Taxonomy" id="6105"/>
    <lineage>
        <taxon>Eukaryota</taxon>
        <taxon>Metazoa</taxon>
        <taxon>Cnidaria</taxon>
        <taxon>Anthozoa</taxon>
        <taxon>Hexacorallia</taxon>
        <taxon>Actiniaria</taxon>
        <taxon>Actiniidae</taxon>
        <taxon>Actinia</taxon>
    </lineage>
</organism>
<evidence type="ECO:0000313" key="13">
    <source>
        <dbReference type="Proteomes" id="UP000515163"/>
    </source>
</evidence>
<evidence type="ECO:0000256" key="3">
    <source>
        <dbReference type="ARBA" id="ARBA00022692"/>
    </source>
</evidence>
<keyword evidence="7 10" id="KW-0675">Receptor</keyword>
<reference evidence="14 15" key="1">
    <citation type="submission" date="2025-04" db="UniProtKB">
        <authorList>
            <consortium name="RefSeq"/>
        </authorList>
    </citation>
    <scope>IDENTIFICATION</scope>
    <source>
        <tissue evidence="14 15">Tentacle</tissue>
    </source>
</reference>
<evidence type="ECO:0000256" key="5">
    <source>
        <dbReference type="ARBA" id="ARBA00023040"/>
    </source>
</evidence>
<dbReference type="RefSeq" id="XP_031565992.1">
    <property type="nucleotide sequence ID" value="XM_031710132.1"/>
</dbReference>
<feature type="transmembrane region" description="Helical" evidence="11">
    <location>
        <begin position="109"/>
        <end position="128"/>
    </location>
</feature>
<dbReference type="Pfam" id="PF00001">
    <property type="entry name" value="7tm_1"/>
    <property type="match status" value="2"/>
</dbReference>
<evidence type="ECO:0000256" key="8">
    <source>
        <dbReference type="ARBA" id="ARBA00023180"/>
    </source>
</evidence>
<dbReference type="CDD" id="cd00637">
    <property type="entry name" value="7tm_classA_rhodopsin-like"/>
    <property type="match status" value="1"/>
</dbReference>
<sequence length="388" mass="43723">MADSSLTRGNLSVNQTVLGKGTNSVFGSETRVLVAAIVEIVICVLGSVGNFLTCFAVFRNRRLQFATNYFIVSLAVADVLVCTILVPMRAAQHFAFYAGREISKLTVEVAGFIGRINIVASICNLAALSIDRCIALKYPMRYRFSIRFATQRVCYVILAFWIFALVFTSLPKIPGLSDDVFLIGFIVFVLLVTVVIVLAYFRIFHIANQARKHRKVRVFQINFQSKVHPLETRRTSLKTTDAVPNVHEAFRERPEIPVPFGDRSMRKEQHQDQKTAKTIGIVIGAFIILVYPRIILILYHFGAPASPTSELAKFWARILLYSNSVVNPMLYALRMREFRNEFSRILMKCFRIGRMKDQIMTSQTQGNATSMTLSSTTDKGLACFSNSM</sequence>
<dbReference type="PROSITE" id="PS50262">
    <property type="entry name" value="G_PROTEIN_RECEP_F1_2"/>
    <property type="match status" value="1"/>
</dbReference>
<name>A0A6P8IGP1_ACTTE</name>
<dbReference type="InterPro" id="IPR017452">
    <property type="entry name" value="GPCR_Rhodpsn_7TM"/>
</dbReference>
<feature type="transmembrane region" description="Helical" evidence="11">
    <location>
        <begin position="32"/>
        <end position="58"/>
    </location>
</feature>
<dbReference type="PANTHER" id="PTHR24246:SF27">
    <property type="entry name" value="ADENOSINE RECEPTOR, ISOFORM A"/>
    <property type="match status" value="1"/>
</dbReference>
<feature type="domain" description="G-protein coupled receptors family 1 profile" evidence="12">
    <location>
        <begin position="49"/>
        <end position="331"/>
    </location>
</feature>
<dbReference type="RefSeq" id="XP_031565993.1">
    <property type="nucleotide sequence ID" value="XM_031710133.1"/>
</dbReference>
<evidence type="ECO:0000256" key="11">
    <source>
        <dbReference type="SAM" id="Phobius"/>
    </source>
</evidence>
<dbReference type="KEGG" id="aten:116301122"/>
<keyword evidence="13" id="KW-1185">Reference proteome</keyword>
<dbReference type="InterPro" id="IPR000276">
    <property type="entry name" value="GPCR_Rhodpsn"/>
</dbReference>
<dbReference type="GeneID" id="116301122"/>
<dbReference type="Proteomes" id="UP000515163">
    <property type="component" value="Unplaced"/>
</dbReference>
<dbReference type="SUPFAM" id="SSF81321">
    <property type="entry name" value="Family A G protein-coupled receptor-like"/>
    <property type="match status" value="1"/>
</dbReference>
<protein>
    <submittedName>
        <fullName evidence="14 15">Adenosine receptor A2b-like</fullName>
    </submittedName>
</protein>
<dbReference type="PANTHER" id="PTHR24246">
    <property type="entry name" value="OLFACTORY RECEPTOR AND ADENOSINE RECEPTOR"/>
    <property type="match status" value="1"/>
</dbReference>
<keyword evidence="6 11" id="KW-0472">Membrane</keyword>
<dbReference type="PRINTS" id="PR00237">
    <property type="entry name" value="GPCRRHODOPSN"/>
</dbReference>
<evidence type="ECO:0000256" key="4">
    <source>
        <dbReference type="ARBA" id="ARBA00022989"/>
    </source>
</evidence>
<keyword evidence="5 10" id="KW-0297">G-protein coupled receptor</keyword>
<feature type="transmembrane region" description="Helical" evidence="11">
    <location>
        <begin position="180"/>
        <end position="204"/>
    </location>
</feature>
<feature type="transmembrane region" description="Helical" evidence="11">
    <location>
        <begin position="314"/>
        <end position="333"/>
    </location>
</feature>
<comment type="similarity">
    <text evidence="10">Belongs to the G-protein coupled receptor 1 family.</text>
</comment>
<evidence type="ECO:0000256" key="10">
    <source>
        <dbReference type="RuleBase" id="RU000688"/>
    </source>
</evidence>
<evidence type="ECO:0000256" key="9">
    <source>
        <dbReference type="ARBA" id="ARBA00023224"/>
    </source>
</evidence>
<evidence type="ECO:0000313" key="15">
    <source>
        <dbReference type="RefSeq" id="XP_031565993.1"/>
    </source>
</evidence>
<gene>
    <name evidence="14 15" type="primary">LOC116301122</name>
</gene>
<feature type="transmembrane region" description="Helical" evidence="11">
    <location>
        <begin position="149"/>
        <end position="168"/>
    </location>
</feature>
<evidence type="ECO:0000256" key="2">
    <source>
        <dbReference type="ARBA" id="ARBA00022475"/>
    </source>
</evidence>
<dbReference type="Gene3D" id="1.20.1070.10">
    <property type="entry name" value="Rhodopsin 7-helix transmembrane proteins"/>
    <property type="match status" value="1"/>
</dbReference>
<comment type="subcellular location">
    <subcellularLocation>
        <location evidence="1">Cell membrane</location>
        <topology evidence="1">Multi-pass membrane protein</topology>
    </subcellularLocation>
</comment>
<keyword evidence="8" id="KW-0325">Glycoprotein</keyword>
<dbReference type="OrthoDB" id="6117944at2759"/>
<accession>A0A6P8IGP1</accession>